<evidence type="ECO:0000313" key="1">
    <source>
        <dbReference type="EMBL" id="QBQ72957.1"/>
    </source>
</evidence>
<proteinExistence type="predicted"/>
<name>A0A482MGF3_9CAUD</name>
<protein>
    <submittedName>
        <fullName evidence="1">Uncharacterized protein</fullName>
    </submittedName>
</protein>
<dbReference type="EMBL" id="MK608336">
    <property type="protein sequence ID" value="QBQ72957.1"/>
    <property type="molecule type" value="Genomic_DNA"/>
</dbReference>
<accession>A0A482MGF3</accession>
<organism evidence="1 2">
    <name type="scientific">Serratia phage Serbin</name>
    <dbReference type="NCBI Taxonomy" id="2562181"/>
    <lineage>
        <taxon>Viruses</taxon>
        <taxon>Duplodnaviria</taxon>
        <taxon>Heunggongvirae</taxon>
        <taxon>Uroviricota</taxon>
        <taxon>Caudoviricetes</taxon>
        <taxon>Serbinvirus</taxon>
        <taxon>Serbinvirus serbin</taxon>
    </lineage>
</organism>
<gene>
    <name evidence="1" type="ORF">CPT_Serbin_041</name>
</gene>
<keyword evidence="2" id="KW-1185">Reference proteome</keyword>
<dbReference type="Proteomes" id="UP000308339">
    <property type="component" value="Segment"/>
</dbReference>
<sequence length="56" mass="6365">MTKFLITCIHRTGHKYILATAGERDTCLSDACRWATFHFGLLPDPTAFCVEFEESL</sequence>
<evidence type="ECO:0000313" key="2">
    <source>
        <dbReference type="Proteomes" id="UP000308339"/>
    </source>
</evidence>
<reference evidence="1 2" key="1">
    <citation type="journal article" date="2019" name="Microbiol. Resour. Announc.">
        <title>Complete Genome Sequence of Serratia marcescens Siphophage Serbin.</title>
        <authorList>
            <person name="Williams E.A."/>
            <person name="Hopson H."/>
            <person name="Rodriguez A."/>
            <person name="Kongari R."/>
            <person name="Bonasera R."/>
            <person name="Hernandez-Morales A.C."/>
            <person name="Liu M."/>
        </authorList>
    </citation>
    <scope>NUCLEOTIDE SEQUENCE [LARGE SCALE GENOMIC DNA]</scope>
</reference>